<evidence type="ECO:0000313" key="8">
    <source>
        <dbReference type="EMBL" id="MVO10222.1"/>
    </source>
</evidence>
<dbReference type="GO" id="GO:0005576">
    <property type="term" value="C:extracellular region"/>
    <property type="evidence" value="ECO:0007669"/>
    <property type="project" value="TreeGrafter"/>
</dbReference>
<dbReference type="InterPro" id="IPR050386">
    <property type="entry name" value="Glycosyl_hydrolase_5"/>
</dbReference>
<dbReference type="Pfam" id="PF18962">
    <property type="entry name" value="Por_Secre_tail"/>
    <property type="match status" value="1"/>
</dbReference>
<evidence type="ECO:0000256" key="2">
    <source>
        <dbReference type="ARBA" id="ARBA00022801"/>
    </source>
</evidence>
<dbReference type="OrthoDB" id="9800955at2"/>
<name>A0A6I4ITL5_9FLAO</name>
<dbReference type="GO" id="GO:0008422">
    <property type="term" value="F:beta-glucosidase activity"/>
    <property type="evidence" value="ECO:0007669"/>
    <property type="project" value="TreeGrafter"/>
</dbReference>
<comment type="similarity">
    <text evidence="4">Belongs to the glycosyl hydrolase 5 (cellulase A) family.</text>
</comment>
<evidence type="ECO:0000256" key="1">
    <source>
        <dbReference type="ARBA" id="ARBA00022729"/>
    </source>
</evidence>
<dbReference type="NCBIfam" id="TIGR04183">
    <property type="entry name" value="Por_Secre_tail"/>
    <property type="match status" value="1"/>
</dbReference>
<dbReference type="GO" id="GO:0009251">
    <property type="term" value="P:glucan catabolic process"/>
    <property type="evidence" value="ECO:0007669"/>
    <property type="project" value="TreeGrafter"/>
</dbReference>
<sequence>MKTLKNRKAIWLSILLLCTAINYGQRLTVSATGSKILKEGNPITLRGVNFGNWLLWEGYMMNLDQNGIKSHTQIRAGLKDLLGNNESKIQNFETNWRNNYITNADFARVKELGYNVIRIPYHYNMFWNSSSNTVKNDGFVWLDKAVNWASANNIYVILCMHAAPGYQNPDHHSDNPGTNVGFWGNNWANVEIAKKVWKHIANHYKNYAGNEWIAGYDLLNEPKLDIQSEKYKLKLAYKEMTAQIRSEDSNHLIFAEGNYYSSDFYDMQERWDNNLVFSNHYYGSQGESNPNPSLTTIKNLANNLNIPLWTGEFGENTATWVKTARIDYDTQNVGWAFWAWKRQNTDRSIYSFNSTSGWDTITNYLKYGGTKPSAYNTESWLNGLVNNIKLTNTTYRNALQDLLIPSKPLNQTVWLRNSNQYVCSNNGVGPITADRTNVSLWEKFTVVNAGDGKIALKGNNGKYVNSQNGATTMTCSSNAIAGWEAFEWIEINGQIALKGLNGKFVSSEGGSGSGMNCNRETVSGWEAFDWSTTSASRMEEIHTVVKEETYTSSQIVLYPNPATETISFQYSKKMSNPTVTIYNGFGQKILSLQPAINESINISSLPSGVYFFKINDTITKYEETIPFIKK</sequence>
<dbReference type="InterPro" id="IPR017853">
    <property type="entry name" value="GH"/>
</dbReference>
<feature type="domain" description="Secretion system C-terminal sorting" evidence="7">
    <location>
        <begin position="557"/>
        <end position="620"/>
    </location>
</feature>
<evidence type="ECO:0000256" key="4">
    <source>
        <dbReference type="RuleBase" id="RU361153"/>
    </source>
</evidence>
<feature type="chain" id="PRO_5026263459" evidence="5">
    <location>
        <begin position="25"/>
        <end position="630"/>
    </location>
</feature>
<dbReference type="InterPro" id="IPR010414">
    <property type="entry name" value="FRG1"/>
</dbReference>
<reference evidence="9" key="1">
    <citation type="submission" date="2019-05" db="EMBL/GenBank/DDBJ databases">
        <title>Flavobacterium profundi sp. nov., isolated from a deep-sea seamount.</title>
        <authorList>
            <person name="Zhang D.-C."/>
        </authorList>
    </citation>
    <scope>NUCLEOTIDE SEQUENCE [LARGE SCALE GENOMIC DNA]</scope>
    <source>
        <strain evidence="9">TP390</strain>
    </source>
</reference>
<dbReference type="PANTHER" id="PTHR31297">
    <property type="entry name" value="GLUCAN ENDO-1,6-BETA-GLUCOSIDASE B"/>
    <property type="match status" value="1"/>
</dbReference>
<dbReference type="InterPro" id="IPR001547">
    <property type="entry name" value="Glyco_hydro_5"/>
</dbReference>
<protein>
    <submittedName>
        <fullName evidence="8">Cellulase family glycosylhydrolase</fullName>
    </submittedName>
</protein>
<accession>A0A6I4ITL5</accession>
<dbReference type="GO" id="GO:0009986">
    <property type="term" value="C:cell surface"/>
    <property type="evidence" value="ECO:0007669"/>
    <property type="project" value="TreeGrafter"/>
</dbReference>
<comment type="caution">
    <text evidence="8">The sequence shown here is derived from an EMBL/GenBank/DDBJ whole genome shotgun (WGS) entry which is preliminary data.</text>
</comment>
<dbReference type="AlphaFoldDB" id="A0A6I4ITL5"/>
<evidence type="ECO:0000259" key="6">
    <source>
        <dbReference type="Pfam" id="PF00150"/>
    </source>
</evidence>
<dbReference type="InterPro" id="IPR008999">
    <property type="entry name" value="Actin-crosslinking"/>
</dbReference>
<keyword evidence="9" id="KW-1185">Reference proteome</keyword>
<dbReference type="Pfam" id="PF06229">
    <property type="entry name" value="FRG1"/>
    <property type="match status" value="1"/>
</dbReference>
<gene>
    <name evidence="8" type="ORF">GOQ30_13700</name>
</gene>
<dbReference type="EMBL" id="WQLW01000011">
    <property type="protein sequence ID" value="MVO10222.1"/>
    <property type="molecule type" value="Genomic_DNA"/>
</dbReference>
<dbReference type="SUPFAM" id="SSF50405">
    <property type="entry name" value="Actin-crosslinking proteins"/>
    <property type="match status" value="1"/>
</dbReference>
<evidence type="ECO:0000256" key="5">
    <source>
        <dbReference type="SAM" id="SignalP"/>
    </source>
</evidence>
<dbReference type="Proteomes" id="UP000431264">
    <property type="component" value="Unassembled WGS sequence"/>
</dbReference>
<dbReference type="InterPro" id="IPR026444">
    <property type="entry name" value="Secre_tail"/>
</dbReference>
<proteinExistence type="inferred from homology"/>
<dbReference type="Gene3D" id="3.20.20.80">
    <property type="entry name" value="Glycosidases"/>
    <property type="match status" value="1"/>
</dbReference>
<keyword evidence="3 4" id="KW-0326">Glycosidase</keyword>
<dbReference type="PANTHER" id="PTHR31297:SF13">
    <property type="entry name" value="PUTATIVE-RELATED"/>
    <property type="match status" value="1"/>
</dbReference>
<dbReference type="Gene3D" id="2.80.10.50">
    <property type="match status" value="1"/>
</dbReference>
<keyword evidence="2 4" id="KW-0378">Hydrolase</keyword>
<dbReference type="RefSeq" id="WP_140998651.1">
    <property type="nucleotide sequence ID" value="NZ_VDCZ01000011.1"/>
</dbReference>
<dbReference type="Pfam" id="PF00150">
    <property type="entry name" value="Cellulase"/>
    <property type="match status" value="1"/>
</dbReference>
<evidence type="ECO:0000313" key="9">
    <source>
        <dbReference type="Proteomes" id="UP000431264"/>
    </source>
</evidence>
<feature type="domain" description="Glycoside hydrolase family 5" evidence="6">
    <location>
        <begin position="85"/>
        <end position="342"/>
    </location>
</feature>
<keyword evidence="1 5" id="KW-0732">Signal</keyword>
<evidence type="ECO:0000259" key="7">
    <source>
        <dbReference type="Pfam" id="PF18962"/>
    </source>
</evidence>
<evidence type="ECO:0000256" key="3">
    <source>
        <dbReference type="ARBA" id="ARBA00023295"/>
    </source>
</evidence>
<feature type="signal peptide" evidence="5">
    <location>
        <begin position="1"/>
        <end position="24"/>
    </location>
</feature>
<dbReference type="SUPFAM" id="SSF51445">
    <property type="entry name" value="(Trans)glycosidases"/>
    <property type="match status" value="1"/>
</dbReference>
<organism evidence="8 9">
    <name type="scientific">Flavobacterium profundi</name>
    <dbReference type="NCBI Taxonomy" id="1774945"/>
    <lineage>
        <taxon>Bacteria</taxon>
        <taxon>Pseudomonadati</taxon>
        <taxon>Bacteroidota</taxon>
        <taxon>Flavobacteriia</taxon>
        <taxon>Flavobacteriales</taxon>
        <taxon>Flavobacteriaceae</taxon>
        <taxon>Flavobacterium</taxon>
    </lineage>
</organism>
<dbReference type="CDD" id="cd23342">
    <property type="entry name" value="beta-trefoil_FSCN_ZgPorA-like"/>
    <property type="match status" value="1"/>
</dbReference>